<proteinExistence type="predicted"/>
<gene>
    <name evidence="1" type="ORF">SNEC2469_LOCUS31183</name>
</gene>
<comment type="caution">
    <text evidence="1">The sequence shown here is derived from an EMBL/GenBank/DDBJ whole genome shotgun (WGS) entry which is preliminary data.</text>
</comment>
<keyword evidence="2" id="KW-1185">Reference proteome</keyword>
<evidence type="ECO:0000313" key="1">
    <source>
        <dbReference type="EMBL" id="CAE7913240.1"/>
    </source>
</evidence>
<organism evidence="1 2">
    <name type="scientific">Symbiodinium necroappetens</name>
    <dbReference type="NCBI Taxonomy" id="1628268"/>
    <lineage>
        <taxon>Eukaryota</taxon>
        <taxon>Sar</taxon>
        <taxon>Alveolata</taxon>
        <taxon>Dinophyceae</taxon>
        <taxon>Suessiales</taxon>
        <taxon>Symbiodiniaceae</taxon>
        <taxon>Symbiodinium</taxon>
    </lineage>
</organism>
<name>A0A813BQR9_9DINO</name>
<evidence type="ECO:0000313" key="2">
    <source>
        <dbReference type="Proteomes" id="UP000601435"/>
    </source>
</evidence>
<accession>A0A813BQR9</accession>
<reference evidence="1" key="1">
    <citation type="submission" date="2021-02" db="EMBL/GenBank/DDBJ databases">
        <authorList>
            <person name="Dougan E. K."/>
            <person name="Rhodes N."/>
            <person name="Thang M."/>
            <person name="Chan C."/>
        </authorList>
    </citation>
    <scope>NUCLEOTIDE SEQUENCE</scope>
</reference>
<dbReference type="EMBL" id="CAJNJA010074652">
    <property type="protein sequence ID" value="CAE7913240.1"/>
    <property type="molecule type" value="Genomic_DNA"/>
</dbReference>
<dbReference type="Proteomes" id="UP000601435">
    <property type="component" value="Unassembled WGS sequence"/>
</dbReference>
<sequence>MQCHAHLAMTAWSASELEPDDVQSLAVASCTFSLWSEQIDAVAAASGDEADTVQAVFSTLARQRVSLLRAVEAIDAQERDKCFSFILGGAMGA</sequence>
<protein>
    <submittedName>
        <fullName evidence="1">Uncharacterized protein</fullName>
    </submittedName>
</protein>
<dbReference type="AlphaFoldDB" id="A0A813BQR9"/>